<feature type="disulfide bond" evidence="17">
    <location>
        <begin position="217"/>
        <end position="249"/>
    </location>
</feature>
<evidence type="ECO:0000256" key="15">
    <source>
        <dbReference type="PIRSR" id="PIRSR600823-3"/>
    </source>
</evidence>
<dbReference type="AlphaFoldDB" id="A0AAN9F6E6"/>
<gene>
    <name evidence="20" type="ORF">RIF29_23736</name>
</gene>
<feature type="binding site" evidence="15">
    <location>
        <position position="107"/>
    </location>
    <ligand>
        <name>Ca(2+)</name>
        <dbReference type="ChEBI" id="CHEBI:29108"/>
        <label>1</label>
    </ligand>
</feature>
<evidence type="ECO:0000256" key="3">
    <source>
        <dbReference type="ARBA" id="ARBA00006873"/>
    </source>
</evidence>
<dbReference type="InterPro" id="IPR000823">
    <property type="entry name" value="Peroxidase_pln"/>
</dbReference>
<keyword evidence="21" id="KW-1185">Reference proteome</keyword>
<comment type="cofactor">
    <cofactor evidence="15 18">
        <name>Ca(2+)</name>
        <dbReference type="ChEBI" id="CHEBI:29108"/>
    </cofactor>
    <text evidence="15 18">Binds 2 calcium ions per subunit.</text>
</comment>
<evidence type="ECO:0000256" key="5">
    <source>
        <dbReference type="ARBA" id="ARBA00022559"/>
    </source>
</evidence>
<keyword evidence="12" id="KW-0325">Glycoprotein</keyword>
<feature type="binding site" evidence="15">
    <location>
        <position position="91"/>
    </location>
    <ligand>
        <name>Ca(2+)</name>
        <dbReference type="ChEBI" id="CHEBI:29108"/>
        <label>1</label>
    </ligand>
</feature>
<evidence type="ECO:0000256" key="4">
    <source>
        <dbReference type="ARBA" id="ARBA00012313"/>
    </source>
</evidence>
<dbReference type="EMBL" id="JAYWIO010000004">
    <property type="protein sequence ID" value="KAK7270524.1"/>
    <property type="molecule type" value="Genomic_DNA"/>
</dbReference>
<keyword evidence="18" id="KW-0376">Hydrogen peroxide</keyword>
<keyword evidence="5 18" id="KW-0575">Peroxidase</keyword>
<dbReference type="InterPro" id="IPR019793">
    <property type="entry name" value="Peroxidases_heam-ligand_BS"/>
</dbReference>
<feature type="binding site" evidence="15">
    <location>
        <position position="211"/>
    </location>
    <ligand>
        <name>Ca(2+)</name>
        <dbReference type="ChEBI" id="CHEBI:29108"/>
        <label>2</label>
    </ligand>
</feature>
<dbReference type="CDD" id="cd00693">
    <property type="entry name" value="secretory_peroxidase"/>
    <property type="match status" value="1"/>
</dbReference>
<evidence type="ECO:0000256" key="10">
    <source>
        <dbReference type="ARBA" id="ARBA00023004"/>
    </source>
</evidence>
<dbReference type="PRINTS" id="PR00458">
    <property type="entry name" value="PEROXIDASE"/>
</dbReference>
<evidence type="ECO:0000256" key="7">
    <source>
        <dbReference type="ARBA" id="ARBA00022723"/>
    </source>
</evidence>
<comment type="similarity">
    <text evidence="18">Belongs to the peroxidase family. Classical plant (class III) peroxidase subfamily.</text>
</comment>
<keyword evidence="9 18" id="KW-0560">Oxidoreductase</keyword>
<organism evidence="20 21">
    <name type="scientific">Crotalaria pallida</name>
    <name type="common">Smooth rattlebox</name>
    <name type="synonym">Crotalaria striata</name>
    <dbReference type="NCBI Taxonomy" id="3830"/>
    <lineage>
        <taxon>Eukaryota</taxon>
        <taxon>Viridiplantae</taxon>
        <taxon>Streptophyta</taxon>
        <taxon>Embryophyta</taxon>
        <taxon>Tracheophyta</taxon>
        <taxon>Spermatophyta</taxon>
        <taxon>Magnoliopsida</taxon>
        <taxon>eudicotyledons</taxon>
        <taxon>Gunneridae</taxon>
        <taxon>Pentapetalae</taxon>
        <taxon>rosids</taxon>
        <taxon>fabids</taxon>
        <taxon>Fabales</taxon>
        <taxon>Fabaceae</taxon>
        <taxon>Papilionoideae</taxon>
        <taxon>50 kb inversion clade</taxon>
        <taxon>genistoids sensu lato</taxon>
        <taxon>core genistoids</taxon>
        <taxon>Crotalarieae</taxon>
        <taxon>Crotalaria</taxon>
    </lineage>
</organism>
<feature type="binding site" evidence="15">
    <location>
        <position position="263"/>
    </location>
    <ligand>
        <name>Ca(2+)</name>
        <dbReference type="ChEBI" id="CHEBI:29108"/>
        <label>2</label>
    </ligand>
</feature>
<evidence type="ECO:0000256" key="1">
    <source>
        <dbReference type="ARBA" id="ARBA00000189"/>
    </source>
</evidence>
<feature type="binding site" evidence="15">
    <location>
        <position position="95"/>
    </location>
    <ligand>
        <name>Ca(2+)</name>
        <dbReference type="ChEBI" id="CHEBI:29108"/>
        <label>1</label>
    </ligand>
</feature>
<feature type="binding site" description="axial binding residue" evidence="15">
    <location>
        <position position="210"/>
    </location>
    <ligand>
        <name>heme b</name>
        <dbReference type="ChEBI" id="CHEBI:60344"/>
    </ligand>
    <ligandPart>
        <name>Fe</name>
        <dbReference type="ChEBI" id="CHEBI:18248"/>
    </ligandPart>
</feature>
<dbReference type="PANTHER" id="PTHR31517:SF84">
    <property type="entry name" value="PEROXIDASE"/>
    <property type="match status" value="1"/>
</dbReference>
<accession>A0AAN9F6E6</accession>
<comment type="similarity">
    <text evidence="3">Belongs to the peroxidase family. Ascorbate peroxidase subfamily.</text>
</comment>
<sequence length="340" mass="37493">MVLLFTSNLDVSKWMVAPAPLPAENMLFPIIFLLLTPLSASKAELDAHYYDQTCPQLERIISETVLNASMHDTKVPARILRMFFHDCFITGCDASILLDSSATNKAEKDGLPNISVRSFYVIDDAKAKLENACPHTVSCADIIAIAARDVVAMSGGPYWNVLKGRKDGRVSKAYDTFNLPAPTFNVSQLIQSFAKRGLGVKDMVTLSGGHTLGFSHCSSFESRLRNFSSLHDIDPSINTEFALDLRKKCPKPNNNCNAGQYLDFTASVFDNDYYKQLLAGKGVFSSDQSLVGDCRTRWIVEAFAKDQSLFFKEFAASMLKLGNVRGSGDGEVRLNCRIAN</sequence>
<evidence type="ECO:0000256" key="2">
    <source>
        <dbReference type="ARBA" id="ARBA00002322"/>
    </source>
</evidence>
<comment type="subcellular location">
    <subcellularLocation>
        <location evidence="18">Secreted</location>
    </subcellularLocation>
</comment>
<evidence type="ECO:0000256" key="16">
    <source>
        <dbReference type="PIRSR" id="PIRSR600823-4"/>
    </source>
</evidence>
<keyword evidence="6 18" id="KW-0349">Heme</keyword>
<dbReference type="InterPro" id="IPR033905">
    <property type="entry name" value="Secretory_peroxidase"/>
</dbReference>
<dbReference type="GO" id="GO:0046872">
    <property type="term" value="F:metal ion binding"/>
    <property type="evidence" value="ECO:0007669"/>
    <property type="project" value="UniProtKB-UniRule"/>
</dbReference>
<feature type="site" description="Transition state stabilizer" evidence="16">
    <location>
        <position position="81"/>
    </location>
</feature>
<evidence type="ECO:0000256" key="14">
    <source>
        <dbReference type="PIRSR" id="PIRSR600823-2"/>
    </source>
</evidence>
<feature type="active site" description="Proton acceptor" evidence="13">
    <location>
        <position position="85"/>
    </location>
</feature>
<feature type="binding site" evidence="15">
    <location>
        <position position="270"/>
    </location>
    <ligand>
        <name>Ca(2+)</name>
        <dbReference type="ChEBI" id="CHEBI:29108"/>
        <label>2</label>
    </ligand>
</feature>
<keyword evidence="10 15" id="KW-0408">Iron</keyword>
<dbReference type="Pfam" id="PF00141">
    <property type="entry name" value="peroxidase"/>
    <property type="match status" value="1"/>
</dbReference>
<evidence type="ECO:0000259" key="19">
    <source>
        <dbReference type="PROSITE" id="PS50873"/>
    </source>
</evidence>
<feature type="binding site" evidence="15">
    <location>
        <position position="93"/>
    </location>
    <ligand>
        <name>Ca(2+)</name>
        <dbReference type="ChEBI" id="CHEBI:29108"/>
        <label>1</label>
    </ligand>
</feature>
<feature type="disulfide bond" evidence="17">
    <location>
        <begin position="87"/>
        <end position="92"/>
    </location>
</feature>
<evidence type="ECO:0000313" key="21">
    <source>
        <dbReference type="Proteomes" id="UP001372338"/>
    </source>
</evidence>
<dbReference type="FunFam" id="1.10.520.10:FF:000001">
    <property type="entry name" value="Peroxidase"/>
    <property type="match status" value="1"/>
</dbReference>
<feature type="domain" description="Plant heme peroxidase family profile" evidence="19">
    <location>
        <begin position="44"/>
        <end position="340"/>
    </location>
</feature>
<dbReference type="PROSITE" id="PS00435">
    <property type="entry name" value="PEROXIDASE_1"/>
    <property type="match status" value="1"/>
</dbReference>
<comment type="function">
    <text evidence="2">Removal of H(2)O(2), oxidation of toxic reductants, biosynthesis and degradation of lignin, suberization, auxin catabolism, response to environmental stresses such as wounding, pathogen attack and oxidative stress. These functions might be dependent on each isozyme/isoform in each plant tissue.</text>
</comment>
<evidence type="ECO:0000256" key="11">
    <source>
        <dbReference type="ARBA" id="ARBA00023157"/>
    </source>
</evidence>
<feature type="disulfide bond" evidence="17">
    <location>
        <begin position="54"/>
        <end position="133"/>
    </location>
</feature>
<comment type="cofactor">
    <cofactor evidence="15 18">
        <name>heme b</name>
        <dbReference type="ChEBI" id="CHEBI:60344"/>
    </cofactor>
    <text evidence="15 18">Binds 1 heme b (iron(II)-protoporphyrin IX) group per subunit.</text>
</comment>
<dbReference type="Gene3D" id="1.10.420.10">
    <property type="entry name" value="Peroxidase, domain 2"/>
    <property type="match status" value="1"/>
</dbReference>
<dbReference type="Proteomes" id="UP001372338">
    <property type="component" value="Unassembled WGS sequence"/>
</dbReference>
<dbReference type="GO" id="GO:0042744">
    <property type="term" value="P:hydrogen peroxide catabolic process"/>
    <property type="evidence" value="ECO:0007669"/>
    <property type="project" value="UniProtKB-KW"/>
</dbReference>
<dbReference type="GO" id="GO:0140825">
    <property type="term" value="F:lactoperoxidase activity"/>
    <property type="evidence" value="ECO:0007669"/>
    <property type="project" value="UniProtKB-EC"/>
</dbReference>
<keyword evidence="18" id="KW-0964">Secreted</keyword>
<evidence type="ECO:0000256" key="18">
    <source>
        <dbReference type="RuleBase" id="RU362060"/>
    </source>
</evidence>
<evidence type="ECO:0000256" key="17">
    <source>
        <dbReference type="PIRSR" id="PIRSR600823-5"/>
    </source>
</evidence>
<name>A0AAN9F6E6_CROPI</name>
<protein>
    <recommendedName>
        <fullName evidence="4 18">Peroxidase</fullName>
        <ecNumber evidence="4 18">1.11.1.7</ecNumber>
    </recommendedName>
</protein>
<reference evidence="20 21" key="1">
    <citation type="submission" date="2024-01" db="EMBL/GenBank/DDBJ databases">
        <title>The genomes of 5 underutilized Papilionoideae crops provide insights into root nodulation and disease resistanc.</title>
        <authorList>
            <person name="Yuan L."/>
        </authorList>
    </citation>
    <scope>NUCLEOTIDE SEQUENCE [LARGE SCALE GENOMIC DNA]</scope>
    <source>
        <strain evidence="20">ZHUSHIDOU_FW_LH</strain>
        <tissue evidence="20">Leaf</tissue>
    </source>
</reference>
<feature type="disulfide bond" evidence="17">
    <location>
        <begin position="139"/>
        <end position="336"/>
    </location>
</feature>
<keyword evidence="8 15" id="KW-0106">Calcium</keyword>
<dbReference type="GO" id="GO:0006979">
    <property type="term" value="P:response to oxidative stress"/>
    <property type="evidence" value="ECO:0007669"/>
    <property type="project" value="UniProtKB-UniRule"/>
</dbReference>
<comment type="caution">
    <text evidence="20">The sequence shown here is derived from an EMBL/GenBank/DDBJ whole genome shotgun (WGS) entry which is preliminary data.</text>
</comment>
<feature type="binding site" evidence="15">
    <location>
        <position position="86"/>
    </location>
    <ligand>
        <name>Ca(2+)</name>
        <dbReference type="ChEBI" id="CHEBI:29108"/>
        <label>1</label>
    </ligand>
</feature>
<dbReference type="FunFam" id="1.10.420.10:FF:000006">
    <property type="entry name" value="Peroxidase"/>
    <property type="match status" value="1"/>
</dbReference>
<keyword evidence="7 15" id="KW-0479">Metal-binding</keyword>
<dbReference type="PANTHER" id="PTHR31517">
    <property type="match status" value="1"/>
</dbReference>
<dbReference type="InterPro" id="IPR010255">
    <property type="entry name" value="Haem_peroxidase_sf"/>
</dbReference>
<evidence type="ECO:0000256" key="9">
    <source>
        <dbReference type="ARBA" id="ARBA00023002"/>
    </source>
</evidence>
<dbReference type="PRINTS" id="PR00461">
    <property type="entry name" value="PLPEROXIDASE"/>
</dbReference>
<evidence type="ECO:0000256" key="13">
    <source>
        <dbReference type="PIRSR" id="PIRSR600823-1"/>
    </source>
</evidence>
<dbReference type="EC" id="1.11.1.7" evidence="4 18"/>
<proteinExistence type="inferred from homology"/>
<evidence type="ECO:0000313" key="20">
    <source>
        <dbReference type="EMBL" id="KAK7270524.1"/>
    </source>
</evidence>
<evidence type="ECO:0000256" key="12">
    <source>
        <dbReference type="ARBA" id="ARBA00023180"/>
    </source>
</evidence>
<keyword evidence="11 17" id="KW-1015">Disulfide bond</keyword>
<evidence type="ECO:0000256" key="6">
    <source>
        <dbReference type="ARBA" id="ARBA00022617"/>
    </source>
</evidence>
<dbReference type="Gene3D" id="1.10.520.10">
    <property type="match status" value="1"/>
</dbReference>
<dbReference type="SUPFAM" id="SSF48113">
    <property type="entry name" value="Heme-dependent peroxidases"/>
    <property type="match status" value="1"/>
</dbReference>
<evidence type="ECO:0000256" key="8">
    <source>
        <dbReference type="ARBA" id="ARBA00022837"/>
    </source>
</evidence>
<feature type="binding site" evidence="14">
    <location>
        <position position="180"/>
    </location>
    <ligand>
        <name>substrate</name>
    </ligand>
</feature>
<dbReference type="GO" id="GO:0020037">
    <property type="term" value="F:heme binding"/>
    <property type="evidence" value="ECO:0007669"/>
    <property type="project" value="UniProtKB-UniRule"/>
</dbReference>
<dbReference type="InterPro" id="IPR002016">
    <property type="entry name" value="Haem_peroxidase"/>
</dbReference>
<comment type="catalytic activity">
    <reaction evidence="1 18">
        <text>2 a phenolic donor + H2O2 = 2 a phenolic radical donor + 2 H2O</text>
        <dbReference type="Rhea" id="RHEA:56136"/>
        <dbReference type="ChEBI" id="CHEBI:15377"/>
        <dbReference type="ChEBI" id="CHEBI:16240"/>
        <dbReference type="ChEBI" id="CHEBI:139520"/>
        <dbReference type="ChEBI" id="CHEBI:139521"/>
        <dbReference type="EC" id="1.11.1.7"/>
    </reaction>
</comment>
<dbReference type="PROSITE" id="PS50873">
    <property type="entry name" value="PEROXIDASE_4"/>
    <property type="match status" value="1"/>
</dbReference>
<dbReference type="GO" id="GO:0005576">
    <property type="term" value="C:extracellular region"/>
    <property type="evidence" value="ECO:0007669"/>
    <property type="project" value="UniProtKB-SubCell"/>
</dbReference>